<evidence type="ECO:0000313" key="3">
    <source>
        <dbReference type="Proteomes" id="UP000194546"/>
    </source>
</evidence>
<evidence type="ECO:0000313" key="2">
    <source>
        <dbReference type="EMBL" id="OTP77817.1"/>
    </source>
</evidence>
<gene>
    <name evidence="2" type="ORF">PAMC26510_08000</name>
</gene>
<dbReference type="EMBL" id="NBTY01000051">
    <property type="protein sequence ID" value="OTP77817.1"/>
    <property type="molecule type" value="Genomic_DNA"/>
</dbReference>
<dbReference type="AlphaFoldDB" id="A0A242N2B7"/>
<dbReference type="Proteomes" id="UP000194546">
    <property type="component" value="Unassembled WGS sequence"/>
</dbReference>
<name>A0A242N2B7_CABSO</name>
<reference evidence="2 3" key="1">
    <citation type="submission" date="2017-03" db="EMBL/GenBank/DDBJ databases">
        <title>Genome analysis of strain PAMC 26510.</title>
        <authorList>
            <person name="Oh H.-M."/>
            <person name="Yang J.-A."/>
        </authorList>
    </citation>
    <scope>NUCLEOTIDE SEQUENCE [LARGE SCALE GENOMIC DNA]</scope>
    <source>
        <strain evidence="2 3">PAMC 26510</strain>
    </source>
</reference>
<feature type="domain" description="Lysozyme inhibitor LprI-like N-terminal" evidence="1">
    <location>
        <begin position="1"/>
        <end position="84"/>
    </location>
</feature>
<dbReference type="InterPro" id="IPR009739">
    <property type="entry name" value="LprI-like_N"/>
</dbReference>
<dbReference type="Gene3D" id="1.20.1270.180">
    <property type="match status" value="1"/>
</dbReference>
<proteinExistence type="predicted"/>
<sequence>MSDCYSVAYKAFDHRLNVAYQRLLKTLPTVPAQKLKASQRSWLTFRDAELATQSAIFATRQGTMYVPMQEDEGMSLTRDRALRLESYLGVMSVGEP</sequence>
<protein>
    <recommendedName>
        <fullName evidence="1">Lysozyme inhibitor LprI-like N-terminal domain-containing protein</fullName>
    </recommendedName>
</protein>
<comment type="caution">
    <text evidence="2">The sequence shown here is derived from an EMBL/GenBank/DDBJ whole genome shotgun (WGS) entry which is preliminary data.</text>
</comment>
<dbReference type="Pfam" id="PF07007">
    <property type="entry name" value="LprI"/>
    <property type="match status" value="1"/>
</dbReference>
<accession>A0A242N2B7</accession>
<evidence type="ECO:0000259" key="1">
    <source>
        <dbReference type="Pfam" id="PF07007"/>
    </source>
</evidence>
<organism evidence="2 3">
    <name type="scientific">Caballeronia sordidicola</name>
    <name type="common">Burkholderia sordidicola</name>
    <dbReference type="NCBI Taxonomy" id="196367"/>
    <lineage>
        <taxon>Bacteria</taxon>
        <taxon>Pseudomonadati</taxon>
        <taxon>Pseudomonadota</taxon>
        <taxon>Betaproteobacteria</taxon>
        <taxon>Burkholderiales</taxon>
        <taxon>Burkholderiaceae</taxon>
        <taxon>Caballeronia</taxon>
    </lineage>
</organism>